<organism evidence="4 5">
    <name type="scientific">Patulibacter medicamentivorans</name>
    <dbReference type="NCBI Taxonomy" id="1097667"/>
    <lineage>
        <taxon>Bacteria</taxon>
        <taxon>Bacillati</taxon>
        <taxon>Actinomycetota</taxon>
        <taxon>Thermoleophilia</taxon>
        <taxon>Solirubrobacterales</taxon>
        <taxon>Patulibacteraceae</taxon>
        <taxon>Patulibacter</taxon>
    </lineage>
</organism>
<evidence type="ECO:0000313" key="4">
    <source>
        <dbReference type="EMBL" id="EHN09609.1"/>
    </source>
</evidence>
<dbReference type="InterPro" id="IPR050300">
    <property type="entry name" value="GDXG_lipolytic_enzyme"/>
</dbReference>
<dbReference type="InterPro" id="IPR013094">
    <property type="entry name" value="AB_hydrolase_3"/>
</dbReference>
<evidence type="ECO:0000313" key="5">
    <source>
        <dbReference type="Proteomes" id="UP000005143"/>
    </source>
</evidence>
<comment type="caution">
    <text evidence="4">The sequence shown here is derived from an EMBL/GenBank/DDBJ whole genome shotgun (WGS) entry which is preliminary data.</text>
</comment>
<dbReference type="EMBL" id="AGUD01000265">
    <property type="protein sequence ID" value="EHN09609.1"/>
    <property type="molecule type" value="Genomic_DNA"/>
</dbReference>
<name>H0E9N3_9ACTN</name>
<dbReference type="Gene3D" id="3.40.50.1820">
    <property type="entry name" value="alpha/beta hydrolase"/>
    <property type="match status" value="1"/>
</dbReference>
<evidence type="ECO:0000256" key="2">
    <source>
        <dbReference type="ARBA" id="ARBA00022801"/>
    </source>
</evidence>
<dbReference type="AlphaFoldDB" id="H0E9N3"/>
<reference evidence="4 5" key="1">
    <citation type="journal article" date="2013" name="Biodegradation">
        <title>Quantitative proteomic analysis of ibuprofen-degrading Patulibacter sp. strain I11.</title>
        <authorList>
            <person name="Almeida B."/>
            <person name="Kjeldal H."/>
            <person name="Lolas I."/>
            <person name="Knudsen A.D."/>
            <person name="Carvalho G."/>
            <person name="Nielsen K.L."/>
            <person name="Barreto Crespo M.T."/>
            <person name="Stensballe A."/>
            <person name="Nielsen J.L."/>
        </authorList>
    </citation>
    <scope>NUCLEOTIDE SEQUENCE [LARGE SCALE GENOMIC DNA]</scope>
    <source>
        <strain evidence="4 5">I11</strain>
    </source>
</reference>
<dbReference type="Pfam" id="PF07859">
    <property type="entry name" value="Abhydrolase_3"/>
    <property type="match status" value="1"/>
</dbReference>
<protein>
    <submittedName>
        <fullName evidence="4">Putative esterase</fullName>
    </submittedName>
</protein>
<dbReference type="SUPFAM" id="SSF53474">
    <property type="entry name" value="alpha/beta-Hydrolases"/>
    <property type="match status" value="1"/>
</dbReference>
<comment type="similarity">
    <text evidence="1">Belongs to the 'GDXG' lipolytic enzyme family.</text>
</comment>
<proteinExistence type="inferred from homology"/>
<dbReference type="InterPro" id="IPR029058">
    <property type="entry name" value="AB_hydrolase_fold"/>
</dbReference>
<accession>H0E9N3</accession>
<dbReference type="GO" id="GO:0004806">
    <property type="term" value="F:triacylglycerol lipase activity"/>
    <property type="evidence" value="ECO:0007669"/>
    <property type="project" value="TreeGrafter"/>
</dbReference>
<gene>
    <name evidence="4" type="ORF">PAI11_35530</name>
</gene>
<evidence type="ECO:0000259" key="3">
    <source>
        <dbReference type="Pfam" id="PF07859"/>
    </source>
</evidence>
<dbReference type="PANTHER" id="PTHR48081">
    <property type="entry name" value="AB HYDROLASE SUPERFAMILY PROTEIN C4A8.06C"/>
    <property type="match status" value="1"/>
</dbReference>
<keyword evidence="2" id="KW-0378">Hydrolase</keyword>
<dbReference type="PROSITE" id="PS01173">
    <property type="entry name" value="LIPASE_GDXG_HIS"/>
    <property type="match status" value="1"/>
</dbReference>
<dbReference type="Proteomes" id="UP000005143">
    <property type="component" value="Unassembled WGS sequence"/>
</dbReference>
<keyword evidence="5" id="KW-1185">Reference proteome</keyword>
<sequence length="263" mass="27414">MVTAALPVPRGARIARASIGSVACDRVVGRGVRATRTIVYLHGGGYVIGSPRSHRGLAVRLSTLTEAEVVLPDYRLAPEHPHPEALDDVSAVLRGLRSGPGGPVAVVGDSAGGGLALAAAQAAVAEKRDAPAAVALICPWVDLLADVDGTRAVDPREPLLTRDGLRGWAAAYLAGADPRRPTASPARGALDGLPPTLVHSAGLDPLAPDARRLVDALRDHGVAVEHRHDDDLWHVFHLAAGLLRRADEALIGLADFLRRHSGP</sequence>
<feature type="domain" description="Alpha/beta hydrolase fold-3" evidence="3">
    <location>
        <begin position="38"/>
        <end position="237"/>
    </location>
</feature>
<evidence type="ECO:0000256" key="1">
    <source>
        <dbReference type="ARBA" id="ARBA00010515"/>
    </source>
</evidence>
<dbReference type="InterPro" id="IPR002168">
    <property type="entry name" value="Lipase_GDXG_HIS_AS"/>
</dbReference>
<dbReference type="PANTHER" id="PTHR48081:SF30">
    <property type="entry name" value="ACETYL-HYDROLASE LIPR-RELATED"/>
    <property type="match status" value="1"/>
</dbReference>